<protein>
    <submittedName>
        <fullName evidence="2">Uncharacterized protein</fullName>
    </submittedName>
</protein>
<feature type="chain" id="PRO_5047312886" evidence="1">
    <location>
        <begin position="21"/>
        <end position="200"/>
    </location>
</feature>
<evidence type="ECO:0000256" key="1">
    <source>
        <dbReference type="SAM" id="SignalP"/>
    </source>
</evidence>
<reference evidence="2" key="1">
    <citation type="submission" date="2022-05" db="EMBL/GenBank/DDBJ databases">
        <title>Jatrophihabitans sp. SB3-54 whole genome sequence.</title>
        <authorList>
            <person name="Suh M.K."/>
            <person name="Eom M.K."/>
            <person name="Kim J.S."/>
            <person name="Kim H.S."/>
            <person name="Do H.E."/>
            <person name="Shin Y.K."/>
            <person name="Lee J.-S."/>
        </authorList>
    </citation>
    <scope>NUCLEOTIDE SEQUENCE</scope>
    <source>
        <strain evidence="2">SB3-54</strain>
    </source>
</reference>
<organism evidence="2 3">
    <name type="scientific">Jatrophihabitans cynanchi</name>
    <dbReference type="NCBI Taxonomy" id="2944128"/>
    <lineage>
        <taxon>Bacteria</taxon>
        <taxon>Bacillati</taxon>
        <taxon>Actinomycetota</taxon>
        <taxon>Actinomycetes</taxon>
        <taxon>Jatrophihabitantales</taxon>
        <taxon>Jatrophihabitantaceae</taxon>
        <taxon>Jatrophihabitans</taxon>
    </lineage>
</organism>
<sequence>MKARLAALTALILATGAALATPASADTAPVLACGSTITTSCSQTAHFSDLNEWQTPLGAGTGCPSYVIADYVLMVGSGNGVEHNNINKAGDFWATNTFTGDVTLSFYDPANVDVTVVDDQGDITATPTGPADNVVAGHLTQWFGVSDNKQNGQFGFTFSFNGTDQSGAALAIHGNSHANWTPGSEAFAGPPHHSINTASC</sequence>
<gene>
    <name evidence="2" type="ORF">M6B22_04370</name>
</gene>
<accession>A0ABY7K368</accession>
<proteinExistence type="predicted"/>
<keyword evidence="3" id="KW-1185">Reference proteome</keyword>
<keyword evidence="1" id="KW-0732">Signal</keyword>
<name>A0ABY7K368_9ACTN</name>
<dbReference type="Proteomes" id="UP001164693">
    <property type="component" value="Chromosome"/>
</dbReference>
<dbReference type="RefSeq" id="WP_269444555.1">
    <property type="nucleotide sequence ID" value="NZ_CP097463.1"/>
</dbReference>
<dbReference type="EMBL" id="CP097463">
    <property type="protein sequence ID" value="WAX58007.1"/>
    <property type="molecule type" value="Genomic_DNA"/>
</dbReference>
<evidence type="ECO:0000313" key="2">
    <source>
        <dbReference type="EMBL" id="WAX58007.1"/>
    </source>
</evidence>
<evidence type="ECO:0000313" key="3">
    <source>
        <dbReference type="Proteomes" id="UP001164693"/>
    </source>
</evidence>
<feature type="signal peptide" evidence="1">
    <location>
        <begin position="1"/>
        <end position="20"/>
    </location>
</feature>